<dbReference type="InterPro" id="IPR036457">
    <property type="entry name" value="PPM-type-like_dom_sf"/>
</dbReference>
<dbReference type="SMART" id="SM00332">
    <property type="entry name" value="PP2Cc"/>
    <property type="match status" value="1"/>
</dbReference>
<keyword evidence="7" id="KW-0460">Magnesium</keyword>
<dbReference type="SMR" id="A0A1S2XKW2"/>
<organism evidence="13 14">
    <name type="scientific">Cicer arietinum</name>
    <name type="common">Chickpea</name>
    <name type="synonym">Garbanzo</name>
    <dbReference type="NCBI Taxonomy" id="3827"/>
    <lineage>
        <taxon>Eukaryota</taxon>
        <taxon>Viridiplantae</taxon>
        <taxon>Streptophyta</taxon>
        <taxon>Embryophyta</taxon>
        <taxon>Tracheophyta</taxon>
        <taxon>Spermatophyta</taxon>
        <taxon>Magnoliopsida</taxon>
        <taxon>eudicotyledons</taxon>
        <taxon>Gunneridae</taxon>
        <taxon>Pentapetalae</taxon>
        <taxon>rosids</taxon>
        <taxon>fabids</taxon>
        <taxon>Fabales</taxon>
        <taxon>Fabaceae</taxon>
        <taxon>Papilionoideae</taxon>
        <taxon>50 kb inversion clade</taxon>
        <taxon>NPAAA clade</taxon>
        <taxon>Hologalegina</taxon>
        <taxon>IRL clade</taxon>
        <taxon>Cicereae</taxon>
        <taxon>Cicer</taxon>
    </lineage>
</organism>
<dbReference type="GO" id="GO:0046872">
    <property type="term" value="F:metal ion binding"/>
    <property type="evidence" value="ECO:0007669"/>
    <property type="project" value="UniProtKB-KW"/>
</dbReference>
<reference evidence="14" key="2">
    <citation type="submission" date="2025-08" db="UniProtKB">
        <authorList>
            <consortium name="RefSeq"/>
        </authorList>
    </citation>
    <scope>IDENTIFICATION</scope>
    <source>
        <tissue evidence="14">Etiolated seedlings</tissue>
    </source>
</reference>
<evidence type="ECO:0000256" key="7">
    <source>
        <dbReference type="ARBA" id="ARBA00022842"/>
    </source>
</evidence>
<evidence type="ECO:0000259" key="12">
    <source>
        <dbReference type="PROSITE" id="PS51746"/>
    </source>
</evidence>
<dbReference type="OrthoDB" id="10264738at2759"/>
<dbReference type="EC" id="3.1.3.16" evidence="4"/>
<dbReference type="FunFam" id="3.60.40.10:FF:000065">
    <property type="entry name" value="Protein phosphatase 2C 37"/>
    <property type="match status" value="1"/>
</dbReference>
<name>A0A1S2XKW2_CICAR</name>
<feature type="region of interest" description="Disordered" evidence="11">
    <location>
        <begin position="1"/>
        <end position="27"/>
    </location>
</feature>
<evidence type="ECO:0000256" key="10">
    <source>
        <dbReference type="RuleBase" id="RU003465"/>
    </source>
</evidence>
<evidence type="ECO:0000256" key="11">
    <source>
        <dbReference type="SAM" id="MobiDB-lite"/>
    </source>
</evidence>
<reference evidence="13" key="1">
    <citation type="journal article" date="2013" name="Nat. Biotechnol.">
        <title>Draft genome sequence of chickpea (Cicer arietinum) provides a resource for trait improvement.</title>
        <authorList>
            <person name="Varshney R.K."/>
            <person name="Song C."/>
            <person name="Saxena R.K."/>
            <person name="Azam S."/>
            <person name="Yu S."/>
            <person name="Sharpe A.G."/>
            <person name="Cannon S."/>
            <person name="Baek J."/>
            <person name="Rosen B.D."/>
            <person name="Tar'an B."/>
            <person name="Millan T."/>
            <person name="Zhang X."/>
            <person name="Ramsay L.D."/>
            <person name="Iwata A."/>
            <person name="Wang Y."/>
            <person name="Nelson W."/>
            <person name="Farmer A.D."/>
            <person name="Gaur P.M."/>
            <person name="Soderlund C."/>
            <person name="Penmetsa R.V."/>
            <person name="Xu C."/>
            <person name="Bharti A.K."/>
            <person name="He W."/>
            <person name="Winter P."/>
            <person name="Zhao S."/>
            <person name="Hane J.K."/>
            <person name="Carrasquilla-Garcia N."/>
            <person name="Condie J.A."/>
            <person name="Upadhyaya H.D."/>
            <person name="Luo M.C."/>
            <person name="Thudi M."/>
            <person name="Gowda C.L."/>
            <person name="Singh N.P."/>
            <person name="Lichtenzveig J."/>
            <person name="Gali K.K."/>
            <person name="Rubio J."/>
            <person name="Nadarajan N."/>
            <person name="Dolezel J."/>
            <person name="Bansal K.C."/>
            <person name="Xu X."/>
            <person name="Edwards D."/>
            <person name="Zhang G."/>
            <person name="Kahl G."/>
            <person name="Gil J."/>
            <person name="Singh K.B."/>
            <person name="Datta S.K."/>
            <person name="Jackson S.A."/>
            <person name="Wang J."/>
            <person name="Cook D.R."/>
        </authorList>
    </citation>
    <scope>NUCLEOTIDE SEQUENCE [LARGE SCALE GENOMIC DNA]</scope>
    <source>
        <strain evidence="13">cv. CDC Frontier</strain>
    </source>
</reference>
<comment type="similarity">
    <text evidence="3 10">Belongs to the PP2C family.</text>
</comment>
<dbReference type="GO" id="GO:0009788">
    <property type="term" value="P:negative regulation of abscisic acid-activated signaling pathway"/>
    <property type="evidence" value="ECO:0007669"/>
    <property type="project" value="UniProtKB-ARBA"/>
</dbReference>
<protein>
    <recommendedName>
        <fullName evidence="4">protein-serine/threonine phosphatase</fullName>
        <ecNumber evidence="4">3.1.3.16</ecNumber>
    </recommendedName>
</protein>
<dbReference type="Gene3D" id="3.60.40.10">
    <property type="entry name" value="PPM-type phosphatase domain"/>
    <property type="match status" value="1"/>
</dbReference>
<comment type="cofactor">
    <cofactor evidence="2">
        <name>Mg(2+)</name>
        <dbReference type="ChEBI" id="CHEBI:18420"/>
    </cofactor>
</comment>
<dbReference type="Pfam" id="PF00481">
    <property type="entry name" value="PP2C"/>
    <property type="match status" value="1"/>
</dbReference>
<dbReference type="InterPro" id="IPR001932">
    <property type="entry name" value="PPM-type_phosphatase-like_dom"/>
</dbReference>
<dbReference type="GeneID" id="101502712"/>
<keyword evidence="8 10" id="KW-0904">Protein phosphatase</keyword>
<dbReference type="PROSITE" id="PS01032">
    <property type="entry name" value="PPM_1"/>
    <property type="match status" value="1"/>
</dbReference>
<keyword evidence="9" id="KW-0464">Manganese</keyword>
<comment type="cofactor">
    <cofactor evidence="1">
        <name>Mn(2+)</name>
        <dbReference type="ChEBI" id="CHEBI:29035"/>
    </cofactor>
</comment>
<dbReference type="STRING" id="3827.A0A1S2XKW2"/>
<gene>
    <name evidence="14" type="primary">LOC101502712</name>
</gene>
<dbReference type="KEGG" id="cam:101502712"/>
<evidence type="ECO:0000256" key="2">
    <source>
        <dbReference type="ARBA" id="ARBA00001946"/>
    </source>
</evidence>
<keyword evidence="13" id="KW-1185">Reference proteome</keyword>
<proteinExistence type="inferred from homology"/>
<sequence length="416" mass="45905">MAGICCGVVGEGETPTPPIEPTSRTSGRRSLDLIPLKYIADMAIPSENSRKRQKLDLCVSPPAKPPRECENAVDSCESSTDEETKENEVVLTANCSNVSESKNEVVVEEFPKYGITSICGRRREMEDAVSVHQSFCHDDKKMDEQNQKPFHFFGVYDGHGCSHVATMCKERLHEIVEDEIDKEKVKENVDWKSTMEKSFTRMDEEVLSWNKTNKSFTCKCELQTPHCDAVGSTAVVAIVTPEKIIVSNCGDSRAVLCRNGVAIPLSSDHKPDRPDELIRINSAGGRVIYWDGARVLGVLAMSRAIGDNYLKPYVISEPEVTITERSDEDECLILASDGLWDVVQNDTACRVVQMCLKAEKTLTSPGSPGSDVAGDGSDKACYDASILLTKLALARHSSDNVSVVVVDLRRDQRQQQ</sequence>
<dbReference type="PaxDb" id="3827-XP_004490902.1"/>
<evidence type="ECO:0000256" key="1">
    <source>
        <dbReference type="ARBA" id="ARBA00001936"/>
    </source>
</evidence>
<dbReference type="Proteomes" id="UP000087171">
    <property type="component" value="Chromosome Ca2"/>
</dbReference>
<dbReference type="InterPro" id="IPR000222">
    <property type="entry name" value="PP2C_BS"/>
</dbReference>
<evidence type="ECO:0000313" key="13">
    <source>
        <dbReference type="Proteomes" id="UP000087171"/>
    </source>
</evidence>
<dbReference type="RefSeq" id="XP_004490902.1">
    <property type="nucleotide sequence ID" value="XM_004490845.3"/>
</dbReference>
<dbReference type="AlphaFoldDB" id="A0A1S2XKW2"/>
<dbReference type="GO" id="GO:0004722">
    <property type="term" value="F:protein serine/threonine phosphatase activity"/>
    <property type="evidence" value="ECO:0007669"/>
    <property type="project" value="UniProtKB-EC"/>
</dbReference>
<keyword evidence="6 10" id="KW-0378">Hydrolase</keyword>
<evidence type="ECO:0000256" key="9">
    <source>
        <dbReference type="ARBA" id="ARBA00023211"/>
    </source>
</evidence>
<dbReference type="SUPFAM" id="SSF81606">
    <property type="entry name" value="PP2C-like"/>
    <property type="match status" value="1"/>
</dbReference>
<accession>A0A1S2XKW2</accession>
<dbReference type="eggNOG" id="KOG0698">
    <property type="taxonomic scope" value="Eukaryota"/>
</dbReference>
<dbReference type="PROSITE" id="PS51746">
    <property type="entry name" value="PPM_2"/>
    <property type="match status" value="1"/>
</dbReference>
<evidence type="ECO:0000256" key="3">
    <source>
        <dbReference type="ARBA" id="ARBA00006702"/>
    </source>
</evidence>
<dbReference type="PANTHER" id="PTHR47992">
    <property type="entry name" value="PROTEIN PHOSPHATASE"/>
    <property type="match status" value="1"/>
</dbReference>
<feature type="domain" description="PPM-type phosphatase" evidence="12">
    <location>
        <begin position="112"/>
        <end position="408"/>
    </location>
</feature>
<evidence type="ECO:0000256" key="6">
    <source>
        <dbReference type="ARBA" id="ARBA00022801"/>
    </source>
</evidence>
<dbReference type="InterPro" id="IPR015655">
    <property type="entry name" value="PP2C"/>
</dbReference>
<evidence type="ECO:0000256" key="8">
    <source>
        <dbReference type="ARBA" id="ARBA00022912"/>
    </source>
</evidence>
<keyword evidence="5" id="KW-0479">Metal-binding</keyword>
<evidence type="ECO:0000256" key="4">
    <source>
        <dbReference type="ARBA" id="ARBA00013081"/>
    </source>
</evidence>
<evidence type="ECO:0000313" key="14">
    <source>
        <dbReference type="RefSeq" id="XP_004490902.1"/>
    </source>
</evidence>
<evidence type="ECO:0000256" key="5">
    <source>
        <dbReference type="ARBA" id="ARBA00022723"/>
    </source>
</evidence>
<dbReference type="CDD" id="cd00143">
    <property type="entry name" value="PP2Cc"/>
    <property type="match status" value="1"/>
</dbReference>